<feature type="transmembrane region" description="Helical" evidence="1">
    <location>
        <begin position="68"/>
        <end position="92"/>
    </location>
</feature>
<keyword evidence="1" id="KW-0472">Membrane</keyword>
<keyword evidence="3" id="KW-1185">Reference proteome</keyword>
<protein>
    <recommendedName>
        <fullName evidence="4">Staphylococcal protein</fullName>
    </recommendedName>
</protein>
<comment type="caution">
    <text evidence="2">The sequence shown here is derived from an EMBL/GenBank/DDBJ whole genome shotgun (WGS) entry which is preliminary data.</text>
</comment>
<keyword evidence="1" id="KW-1133">Transmembrane helix</keyword>
<sequence length="153" mass="17722">MKKEQFETKVKKQLWFLNKKEKDQLNQVLKDLENDQTDTLTYKQPIKFSNQFLRTHIFKKRHQGTASLFLIIVGMLLINALLLGLFLFGLLTSLSVVQYFVNPQVDLSLVQLALILIGGIISLIVASILMKIVTAFFTKKLLENRFNQRHEKS</sequence>
<gene>
    <name evidence="2" type="ORF">SSIM_10695</name>
</gene>
<evidence type="ECO:0000313" key="3">
    <source>
        <dbReference type="Proteomes" id="UP000017131"/>
    </source>
</evidence>
<proteinExistence type="predicted"/>
<dbReference type="GeneID" id="77331342"/>
<name>A0ABP2YRQ1_STASI</name>
<dbReference type="RefSeq" id="WP_023016003.1">
    <property type="nucleotide sequence ID" value="NZ_AXDY01000010.1"/>
</dbReference>
<evidence type="ECO:0008006" key="4">
    <source>
        <dbReference type="Google" id="ProtNLM"/>
    </source>
</evidence>
<dbReference type="EMBL" id="AXDY01000010">
    <property type="protein sequence ID" value="ERS92766.1"/>
    <property type="molecule type" value="Genomic_DNA"/>
</dbReference>
<keyword evidence="1" id="KW-0812">Transmembrane</keyword>
<evidence type="ECO:0000256" key="1">
    <source>
        <dbReference type="SAM" id="Phobius"/>
    </source>
</evidence>
<organism evidence="2 3">
    <name type="scientific">Staphylococcus simulans UMC-CNS-990</name>
    <dbReference type="NCBI Taxonomy" id="1405498"/>
    <lineage>
        <taxon>Bacteria</taxon>
        <taxon>Bacillati</taxon>
        <taxon>Bacillota</taxon>
        <taxon>Bacilli</taxon>
        <taxon>Bacillales</taxon>
        <taxon>Staphylococcaceae</taxon>
        <taxon>Staphylococcus</taxon>
    </lineage>
</organism>
<feature type="transmembrane region" description="Helical" evidence="1">
    <location>
        <begin position="112"/>
        <end position="137"/>
    </location>
</feature>
<evidence type="ECO:0000313" key="2">
    <source>
        <dbReference type="EMBL" id="ERS92766.1"/>
    </source>
</evidence>
<dbReference type="Proteomes" id="UP000017131">
    <property type="component" value="Unassembled WGS sequence"/>
</dbReference>
<reference evidence="2 3" key="1">
    <citation type="journal article" date="2013" name="Genome Announc.">
        <title>Draft Genome Sequence of Staphylococcus simulans UMC-CNS-990, Isolated from a Case of Chronic Bovine Mastitis.</title>
        <authorList>
            <person name="Calcutt M.J."/>
            <person name="Foecking M.F."/>
            <person name="Hsieh H.Y."/>
            <person name="Perry J."/>
            <person name="Stewart G.C."/>
            <person name="Middleton J.R."/>
        </authorList>
    </citation>
    <scope>NUCLEOTIDE SEQUENCE [LARGE SCALE GENOMIC DNA]</scope>
    <source>
        <strain evidence="2 3">UMC-CNS-990</strain>
    </source>
</reference>
<accession>A0ABP2YRQ1</accession>